<protein>
    <recommendedName>
        <fullName evidence="2">HD/PDEase domain-containing protein</fullName>
    </recommendedName>
</protein>
<dbReference type="PANTHER" id="PTHR11373">
    <property type="entry name" value="DEOXYNUCLEOSIDE TRIPHOSPHATE TRIPHOSPHOHYDROLASE"/>
    <property type="match status" value="1"/>
</dbReference>
<dbReference type="Proteomes" id="UP000005408">
    <property type="component" value="Unassembled WGS sequence"/>
</dbReference>
<dbReference type="PANTHER" id="PTHR11373:SF4">
    <property type="entry name" value="DEOXYNUCLEOSIDE TRIPHOSPHATE TRIPHOSPHOHYDROLASE SAMHD1"/>
    <property type="match status" value="1"/>
</dbReference>
<evidence type="ECO:0000256" key="1">
    <source>
        <dbReference type="ARBA" id="ARBA00005776"/>
    </source>
</evidence>
<dbReference type="Pfam" id="PF01966">
    <property type="entry name" value="HD"/>
    <property type="match status" value="1"/>
</dbReference>
<comment type="similarity">
    <text evidence="1">Belongs to the SAMHD1 family.</text>
</comment>
<dbReference type="GO" id="GO:0005634">
    <property type="term" value="C:nucleus"/>
    <property type="evidence" value="ECO:0007669"/>
    <property type="project" value="TreeGrafter"/>
</dbReference>
<dbReference type="Gene3D" id="1.10.3210.10">
    <property type="entry name" value="Hypothetical protein af1432"/>
    <property type="match status" value="1"/>
</dbReference>
<dbReference type="InterPro" id="IPR050135">
    <property type="entry name" value="dGTPase-like"/>
</dbReference>
<sequence length="535" mass="62562">MFSVSTEQSVVPSSTSTKQMMEAKIINDPIWGPIELHPLCIRIIDTPQFQRLRYIKQLGGISFVYPGACHCRFEHSIGTSYLARSLGLELQKNLAMLDEPNKPDITDKEILCLEVAGLCHDLGHGPFSHLFDQLFIPKFKKPGDQTWEHEDATLHMLDSIFKIITWNDYLEDEDIKFIKDLIKKPDDKEQKKPSPNEKPDEKEQKKPFLYEIIANGLNKIDVDKWDYFSRDCHMLGLHHNFQCKRSIKLARVVNHGEEWHISYPKSEYYNLFDMFYTRYTLHRQAYHHPVAKAVELMITDAFVKANKSLLFPPNQQRYNQKTLSESKDDMRAYLWVTDDVLNQIRFLNSDNNVELEEAQQIINRIFQRDLYKLVGEKRMKCIAGTVSPGDLKEGMEQILKSCGIRRDLFEIMVVTFNYGNGNENPLINAKWYHKVKGVKESENGEKDGNKSTLYQNIESSVIYESDAYISDMLPKTFEQKYLRLFWKGTKSEELYYEKIKLEFSKIKTFQDQKRNTVEFVDTILDRLPLSSNTEV</sequence>
<proteinExistence type="inferred from homology"/>
<evidence type="ECO:0000313" key="4">
    <source>
        <dbReference type="Proteomes" id="UP000005408"/>
    </source>
</evidence>
<dbReference type="InterPro" id="IPR003607">
    <property type="entry name" value="HD/PDEase_dom"/>
</dbReference>
<keyword evidence="4" id="KW-1185">Reference proteome</keyword>
<name>A0A8W8JMM6_MAGGI</name>
<evidence type="ECO:0000313" key="3">
    <source>
        <dbReference type="EnsemblMetazoa" id="G19553.2:cds"/>
    </source>
</evidence>
<dbReference type="InterPro" id="IPR006674">
    <property type="entry name" value="HD_domain"/>
</dbReference>
<dbReference type="Gene3D" id="3.30.70.2760">
    <property type="match status" value="1"/>
</dbReference>
<accession>A0A8W8JMM6</accession>
<dbReference type="SUPFAM" id="SSF109604">
    <property type="entry name" value="HD-domain/PDEase-like"/>
    <property type="match status" value="1"/>
</dbReference>
<dbReference type="GO" id="GO:0006203">
    <property type="term" value="P:dGTP catabolic process"/>
    <property type="evidence" value="ECO:0007669"/>
    <property type="project" value="TreeGrafter"/>
</dbReference>
<feature type="domain" description="HD/PDEase" evidence="2">
    <location>
        <begin position="68"/>
        <end position="237"/>
    </location>
</feature>
<organism evidence="3 4">
    <name type="scientific">Magallana gigas</name>
    <name type="common">Pacific oyster</name>
    <name type="synonym">Crassostrea gigas</name>
    <dbReference type="NCBI Taxonomy" id="29159"/>
    <lineage>
        <taxon>Eukaryota</taxon>
        <taxon>Metazoa</taxon>
        <taxon>Spiralia</taxon>
        <taxon>Lophotrochozoa</taxon>
        <taxon>Mollusca</taxon>
        <taxon>Bivalvia</taxon>
        <taxon>Autobranchia</taxon>
        <taxon>Pteriomorphia</taxon>
        <taxon>Ostreida</taxon>
        <taxon>Ostreoidea</taxon>
        <taxon>Ostreidae</taxon>
        <taxon>Magallana</taxon>
    </lineage>
</organism>
<dbReference type="AlphaFoldDB" id="A0A8W8JMM6"/>
<evidence type="ECO:0000259" key="2">
    <source>
        <dbReference type="SMART" id="SM00471"/>
    </source>
</evidence>
<reference evidence="3" key="1">
    <citation type="submission" date="2022-08" db="UniProtKB">
        <authorList>
            <consortium name="EnsemblMetazoa"/>
        </authorList>
    </citation>
    <scope>IDENTIFICATION</scope>
    <source>
        <strain evidence="3">05x7-T-G4-1.051#20</strain>
    </source>
</reference>
<dbReference type="SMART" id="SM00471">
    <property type="entry name" value="HDc"/>
    <property type="match status" value="1"/>
</dbReference>
<dbReference type="CDD" id="cd00077">
    <property type="entry name" value="HDc"/>
    <property type="match status" value="1"/>
</dbReference>
<dbReference type="EnsemblMetazoa" id="G19553.2">
    <property type="protein sequence ID" value="G19553.2:cds"/>
    <property type="gene ID" value="G19553"/>
</dbReference>
<dbReference type="GO" id="GO:0008832">
    <property type="term" value="F:dGTPase activity"/>
    <property type="evidence" value="ECO:0007669"/>
    <property type="project" value="TreeGrafter"/>
</dbReference>